<dbReference type="EMBL" id="SIDB01000001">
    <property type="protein sequence ID" value="KAI3438599.1"/>
    <property type="molecule type" value="Genomic_DNA"/>
</dbReference>
<dbReference type="OrthoDB" id="513419at2759"/>
<name>A0A9D4U057_CHLVU</name>
<evidence type="ECO:0000256" key="3">
    <source>
        <dbReference type="SAM" id="MobiDB-lite"/>
    </source>
</evidence>
<comment type="caution">
    <text evidence="5">The sequence shown here is derived from an EMBL/GenBank/DDBJ whole genome shotgun (WGS) entry which is preliminary data.</text>
</comment>
<keyword evidence="2" id="KW-0934">Plastid</keyword>
<evidence type="ECO:0000256" key="2">
    <source>
        <dbReference type="ARBA" id="ARBA00022640"/>
    </source>
</evidence>
<dbReference type="AlphaFoldDB" id="A0A9D4U057"/>
<evidence type="ECO:0000313" key="5">
    <source>
        <dbReference type="EMBL" id="KAI3438599.1"/>
    </source>
</evidence>
<accession>A0A9D4U057</accession>
<keyword evidence="6" id="KW-1185">Reference proteome</keyword>
<gene>
    <name evidence="5" type="ORF">D9Q98_001022</name>
</gene>
<sequence length="464" mass="49827">MHSMTGTAVRPAPCAQPLLQRRSSTARARRVAAQPQALFGFLAPAKPAAGSNKTQELVSELIELTSRTNGGLNASSAKRQEIAELAEELQQYCPRNPLRSPLLFGEYEVVYASKPQATGGPYRSALGLAVFPGQRAVQTIEAPNVVVNELSYKALGFVPGSVRQQGEFTALDGNTFQLVFPEMDSKAKGDAPPRVVRIAYLDERIRVARSVPDPESGAEPTLFVFKRMVDEEADETVEDLDEQEVPKRKAFDFGTRKIKAAAQEQQGEAARAGNRLGTQLLGRRDGLATMAERRYQQSTGTVGRGTGSTATARKTREEVAADRAAARAAAEEERRAAREAAAEAKAAAEEERRARQAQLEAERTRAAELKEAARNQMMQLQAEAAEASDEAKSASAAAKEVEKAASSLLQQANQARGLIDNAASAASSAMQQLEGLKQSEKEAAAAVANARGTLKNLQAAGRRR</sequence>
<feature type="domain" description="Plastid lipid-associated protein/fibrillin conserved" evidence="4">
    <location>
        <begin position="56"/>
        <end position="181"/>
    </location>
</feature>
<reference evidence="5" key="1">
    <citation type="journal article" date="2019" name="Plant J.">
        <title>Chlorella vulgaris genome assembly and annotation reveals the molecular basis for metabolic acclimation to high light conditions.</title>
        <authorList>
            <person name="Cecchin M."/>
            <person name="Marcolungo L."/>
            <person name="Rossato M."/>
            <person name="Girolomoni L."/>
            <person name="Cosentino E."/>
            <person name="Cuine S."/>
            <person name="Li-Beisson Y."/>
            <person name="Delledonne M."/>
            <person name="Ballottari M."/>
        </authorList>
    </citation>
    <scope>NUCLEOTIDE SEQUENCE</scope>
    <source>
        <strain evidence="5">211/11P</strain>
    </source>
</reference>
<feature type="compositionally biased region" description="Basic and acidic residues" evidence="3">
    <location>
        <begin position="314"/>
        <end position="365"/>
    </location>
</feature>
<evidence type="ECO:0000313" key="6">
    <source>
        <dbReference type="Proteomes" id="UP001055712"/>
    </source>
</evidence>
<dbReference type="InterPro" id="IPR006843">
    <property type="entry name" value="PAP/fibrillin_dom"/>
</dbReference>
<dbReference type="Pfam" id="PF04755">
    <property type="entry name" value="PAP_fibrillin"/>
    <property type="match status" value="1"/>
</dbReference>
<dbReference type="Proteomes" id="UP001055712">
    <property type="component" value="Unassembled WGS sequence"/>
</dbReference>
<protein>
    <recommendedName>
        <fullName evidence="4">Plastid lipid-associated protein/fibrillin conserved domain-containing protein</fullName>
    </recommendedName>
</protein>
<evidence type="ECO:0000259" key="4">
    <source>
        <dbReference type="Pfam" id="PF04755"/>
    </source>
</evidence>
<feature type="region of interest" description="Disordered" evidence="3">
    <location>
        <begin position="381"/>
        <end position="400"/>
    </location>
</feature>
<dbReference type="GO" id="GO:0009536">
    <property type="term" value="C:plastid"/>
    <property type="evidence" value="ECO:0007669"/>
    <property type="project" value="UniProtKB-SubCell"/>
</dbReference>
<comment type="subcellular location">
    <subcellularLocation>
        <location evidence="1">Plastid</location>
    </subcellularLocation>
</comment>
<evidence type="ECO:0000256" key="1">
    <source>
        <dbReference type="ARBA" id="ARBA00004474"/>
    </source>
</evidence>
<dbReference type="PANTHER" id="PTHR31906">
    <property type="entry name" value="PLASTID-LIPID-ASSOCIATED PROTEIN 4, CHLOROPLASTIC-RELATED"/>
    <property type="match status" value="1"/>
</dbReference>
<proteinExistence type="predicted"/>
<organism evidence="5 6">
    <name type="scientific">Chlorella vulgaris</name>
    <name type="common">Green alga</name>
    <dbReference type="NCBI Taxonomy" id="3077"/>
    <lineage>
        <taxon>Eukaryota</taxon>
        <taxon>Viridiplantae</taxon>
        <taxon>Chlorophyta</taxon>
        <taxon>core chlorophytes</taxon>
        <taxon>Trebouxiophyceae</taxon>
        <taxon>Chlorellales</taxon>
        <taxon>Chlorellaceae</taxon>
        <taxon>Chlorella clade</taxon>
        <taxon>Chlorella</taxon>
    </lineage>
</organism>
<feature type="region of interest" description="Disordered" evidence="3">
    <location>
        <begin position="294"/>
        <end position="365"/>
    </location>
</feature>
<reference evidence="5" key="2">
    <citation type="submission" date="2020-11" db="EMBL/GenBank/DDBJ databases">
        <authorList>
            <person name="Cecchin M."/>
            <person name="Marcolungo L."/>
            <person name="Rossato M."/>
            <person name="Girolomoni L."/>
            <person name="Cosentino E."/>
            <person name="Cuine S."/>
            <person name="Li-Beisson Y."/>
            <person name="Delledonne M."/>
            <person name="Ballottari M."/>
        </authorList>
    </citation>
    <scope>NUCLEOTIDE SEQUENCE</scope>
    <source>
        <strain evidence="5">211/11P</strain>
        <tissue evidence="5">Whole cell</tissue>
    </source>
</reference>
<feature type="region of interest" description="Disordered" evidence="3">
    <location>
        <begin position="435"/>
        <end position="464"/>
    </location>
</feature>
<dbReference type="InterPro" id="IPR039633">
    <property type="entry name" value="PAP"/>
</dbReference>